<evidence type="ECO:0000256" key="6">
    <source>
        <dbReference type="ARBA" id="ARBA00022989"/>
    </source>
</evidence>
<evidence type="ECO:0000256" key="4">
    <source>
        <dbReference type="ARBA" id="ARBA00022729"/>
    </source>
</evidence>
<evidence type="ECO:0000259" key="13">
    <source>
        <dbReference type="PROSITE" id="PS50221"/>
    </source>
</evidence>
<sequence>MFRLTFRSAMVEMNRTLKDVLLLIWLSFGVVLAQTDAQALRTFWLGLGGAKTQWQGSNPCQGNDFVGLSCSVASFPYSIDVSSSKVKSFINSSTGVIDPSVGLLGPRIQSLNLNGLGLSGNIPQAICNLTQLRVLSLDTNQLTGQLPACIGSMINLQTLSMFSNQLRTSIPDLSQLPNLNSLSLGNNVITSYAAFPSSVTSLDVQNCRLTSPVMDLLGNMTSLQTVSIFSNHLKGNLSGISHYPNITSFNAGSNQISGEFTEEWNQLSNLTYLDVGTNGMIGSLPANMNLTQINSLILNNNQFNGTVPVSIFTNSPKLKKLWLHDNDFDSIEITSTPYTAPSVTSIQLNNCKIGGSFPQLSGNFPNLIYLLMQNNFMMDDVPNYTFSFPVLNQLDISNNSFSVYPQAVNTIKALTTMRMNACYFNSTDFIISLPKLAILSITNARLTGQTIDVSQLPALNNLDLSFNSLSSTHPSLITSSVTTLSLQKNLFTSVPNLTGMRSLTSLTLFYNQITTISDYVYNLTSLQTLDLGSTNLGGPLPPLYLLPNLLKLTLVNNRLTGQLSSNFFSCNINWLDLGGNQLSGSLSWPTTSPMGFLSLTGNDLSGVIPSVKGWASLRVLNLNGNNFSSYDSNSLPSSVSTCDMTGNSLGCIPPPPCTSDSSTNGARLCGVLGDITVEIAKGYILAAENSTTVNRYFYLSIFVFIFETHLMVSKLPGLLTELTVALLKKNPNFSIISPDVNLTATTFSVTNGNALYITTPAAAASLPATAFQNQTSVTLVISSISANPFTQQDDRVTYGNIVGVSVYQKTTELSVVDSPNRINITIGSRSILPHDSNYTCLFWQEVSDSHWDNDGCDLLITSTSVVCSCTHLTNFTVGLSQERNESRSGVIVPAKNNPNTTIIIIAAVCGSVVVGVILFLVVIIIVRKRAAPRKNVIFESSGDSDKVDFLELIRGNGRTELWRGLYGGTNTVVIKKAIQSKHVQELFAEATTLKELHHPNIVMFMNQYFTETSSYFVMEYMDGGDLQRYLTKCSLSASNVLSIANQIAKAMTYVSDSGLVHTRLSTNKILLSELSGDEWIVKICGWSRCTNEGQATNEANCGYYTAPEALNDRVQRTASDVYSFGLLLWTIMKEGKQFLYGKTHKELMHIIRDGVIPPVEDQWDSQISSTISSCTLGNWVDRPSFRILTTRLGRTSQTKATMPRQPSAVRDAYGTIRI</sequence>
<keyword evidence="5" id="KW-0677">Repeat</keyword>
<dbReference type="SMART" id="SM00369">
    <property type="entry name" value="LRR_TYP"/>
    <property type="match status" value="7"/>
</dbReference>
<keyword evidence="9" id="KW-0675">Receptor</keyword>
<evidence type="ECO:0000256" key="10">
    <source>
        <dbReference type="ARBA" id="ARBA00023180"/>
    </source>
</evidence>
<evidence type="ECO:0000256" key="8">
    <source>
        <dbReference type="ARBA" id="ARBA00023157"/>
    </source>
</evidence>
<accession>A0A2P6NI78</accession>
<dbReference type="SMART" id="SM00303">
    <property type="entry name" value="GPS"/>
    <property type="match status" value="1"/>
</dbReference>
<evidence type="ECO:0000256" key="5">
    <source>
        <dbReference type="ARBA" id="ARBA00022737"/>
    </source>
</evidence>
<dbReference type="PROSITE" id="PS51450">
    <property type="entry name" value="LRR"/>
    <property type="match status" value="2"/>
</dbReference>
<dbReference type="Proteomes" id="UP000241769">
    <property type="component" value="Unassembled WGS sequence"/>
</dbReference>
<keyword evidence="15" id="KW-1185">Reference proteome</keyword>
<dbReference type="OrthoDB" id="248923at2759"/>
<dbReference type="GO" id="GO:0016020">
    <property type="term" value="C:membrane"/>
    <property type="evidence" value="ECO:0007669"/>
    <property type="project" value="UniProtKB-SubCell"/>
</dbReference>
<dbReference type="InterPro" id="IPR055414">
    <property type="entry name" value="LRR_R13L4/SHOC2-like"/>
</dbReference>
<dbReference type="Pfam" id="PF23598">
    <property type="entry name" value="LRR_14"/>
    <property type="match status" value="1"/>
</dbReference>
<dbReference type="Pfam" id="PF01825">
    <property type="entry name" value="GPS"/>
    <property type="match status" value="1"/>
</dbReference>
<keyword evidence="7 11" id="KW-0472">Membrane</keyword>
<evidence type="ECO:0000256" key="7">
    <source>
        <dbReference type="ARBA" id="ARBA00023136"/>
    </source>
</evidence>
<evidence type="ECO:0000259" key="12">
    <source>
        <dbReference type="PROSITE" id="PS50011"/>
    </source>
</evidence>
<dbReference type="Pfam" id="PF07714">
    <property type="entry name" value="PK_Tyr_Ser-Thr"/>
    <property type="match status" value="1"/>
</dbReference>
<dbReference type="PANTHER" id="PTHR27000:SF642">
    <property type="entry name" value="INACTIVE LEUCINE-RICH REPEAT RECEPTOR KINASE XIAO-RELATED"/>
    <property type="match status" value="1"/>
</dbReference>
<dbReference type="PROSITE" id="PS50221">
    <property type="entry name" value="GAIN_B"/>
    <property type="match status" value="1"/>
</dbReference>
<comment type="subcellular location">
    <subcellularLocation>
        <location evidence="1">Membrane</location>
        <topology evidence="1">Single-pass membrane protein</topology>
    </subcellularLocation>
</comment>
<keyword evidence="4" id="KW-0732">Signal</keyword>
<dbReference type="InterPro" id="IPR000203">
    <property type="entry name" value="GPS"/>
</dbReference>
<dbReference type="Gene3D" id="1.10.510.10">
    <property type="entry name" value="Transferase(Phosphotransferase) domain 1"/>
    <property type="match status" value="1"/>
</dbReference>
<dbReference type="InterPro" id="IPR001245">
    <property type="entry name" value="Ser-Thr/Tyr_kinase_cat_dom"/>
</dbReference>
<dbReference type="GO" id="GO:0005524">
    <property type="term" value="F:ATP binding"/>
    <property type="evidence" value="ECO:0007669"/>
    <property type="project" value="InterPro"/>
</dbReference>
<dbReference type="InterPro" id="IPR046338">
    <property type="entry name" value="GAIN_dom_sf"/>
</dbReference>
<dbReference type="SUPFAM" id="SSF52058">
    <property type="entry name" value="L domain-like"/>
    <property type="match status" value="2"/>
</dbReference>
<evidence type="ECO:0000256" key="9">
    <source>
        <dbReference type="ARBA" id="ARBA00023170"/>
    </source>
</evidence>
<name>A0A2P6NI78_9EUKA</name>
<evidence type="ECO:0000256" key="1">
    <source>
        <dbReference type="ARBA" id="ARBA00004167"/>
    </source>
</evidence>
<dbReference type="InterPro" id="IPR032675">
    <property type="entry name" value="LRR_dom_sf"/>
</dbReference>
<dbReference type="PROSITE" id="PS50011">
    <property type="entry name" value="PROTEIN_KINASE_DOM"/>
    <property type="match status" value="1"/>
</dbReference>
<evidence type="ECO:0008006" key="16">
    <source>
        <dbReference type="Google" id="ProtNLM"/>
    </source>
</evidence>
<feature type="domain" description="GAIN-B" evidence="13">
    <location>
        <begin position="731"/>
        <end position="885"/>
    </location>
</feature>
<dbReference type="SUPFAM" id="SSF56112">
    <property type="entry name" value="Protein kinase-like (PK-like)"/>
    <property type="match status" value="1"/>
</dbReference>
<dbReference type="InterPro" id="IPR000719">
    <property type="entry name" value="Prot_kinase_dom"/>
</dbReference>
<evidence type="ECO:0000256" key="11">
    <source>
        <dbReference type="SAM" id="Phobius"/>
    </source>
</evidence>
<dbReference type="PANTHER" id="PTHR27000">
    <property type="entry name" value="LEUCINE-RICH REPEAT RECEPTOR-LIKE PROTEIN KINASE FAMILY PROTEIN-RELATED"/>
    <property type="match status" value="1"/>
</dbReference>
<dbReference type="AlphaFoldDB" id="A0A2P6NI78"/>
<keyword evidence="3 11" id="KW-0812">Transmembrane</keyword>
<dbReference type="EMBL" id="MDYQ01000078">
    <property type="protein sequence ID" value="PRP83665.1"/>
    <property type="molecule type" value="Genomic_DNA"/>
</dbReference>
<dbReference type="Gene3D" id="2.60.220.50">
    <property type="match status" value="1"/>
</dbReference>
<proteinExistence type="predicted"/>
<gene>
    <name evidence="14" type="ORF">PROFUN_03820</name>
</gene>
<evidence type="ECO:0000256" key="3">
    <source>
        <dbReference type="ARBA" id="ARBA00022692"/>
    </source>
</evidence>
<dbReference type="Gene3D" id="3.80.10.10">
    <property type="entry name" value="Ribonuclease Inhibitor"/>
    <property type="match status" value="4"/>
</dbReference>
<keyword evidence="2" id="KW-0433">Leucine-rich repeat</keyword>
<keyword evidence="8" id="KW-1015">Disulfide bond</keyword>
<comment type="caution">
    <text evidence="14">The sequence shown here is derived from an EMBL/GenBank/DDBJ whole genome shotgun (WGS) entry which is preliminary data.</text>
</comment>
<dbReference type="GO" id="GO:0004674">
    <property type="term" value="F:protein serine/threonine kinase activity"/>
    <property type="evidence" value="ECO:0007669"/>
    <property type="project" value="UniProtKB-EC"/>
</dbReference>
<evidence type="ECO:0000313" key="15">
    <source>
        <dbReference type="Proteomes" id="UP000241769"/>
    </source>
</evidence>
<evidence type="ECO:0000256" key="2">
    <source>
        <dbReference type="ARBA" id="ARBA00022614"/>
    </source>
</evidence>
<dbReference type="InParanoid" id="A0A2P6NI78"/>
<feature type="transmembrane region" description="Helical" evidence="11">
    <location>
        <begin position="902"/>
        <end position="926"/>
    </location>
</feature>
<reference evidence="14 15" key="1">
    <citation type="journal article" date="2018" name="Genome Biol. Evol.">
        <title>Multiple Roots of Fruiting Body Formation in Amoebozoa.</title>
        <authorList>
            <person name="Hillmann F."/>
            <person name="Forbes G."/>
            <person name="Novohradska S."/>
            <person name="Ferling I."/>
            <person name="Riege K."/>
            <person name="Groth M."/>
            <person name="Westermann M."/>
            <person name="Marz M."/>
            <person name="Spaller T."/>
            <person name="Winckler T."/>
            <person name="Schaap P."/>
            <person name="Glockner G."/>
        </authorList>
    </citation>
    <scope>NUCLEOTIDE SEQUENCE [LARGE SCALE GENOMIC DNA]</scope>
    <source>
        <strain evidence="14 15">Jena</strain>
    </source>
</reference>
<dbReference type="InterPro" id="IPR011009">
    <property type="entry name" value="Kinase-like_dom_sf"/>
</dbReference>
<evidence type="ECO:0000313" key="14">
    <source>
        <dbReference type="EMBL" id="PRP83665.1"/>
    </source>
</evidence>
<dbReference type="InterPro" id="IPR003591">
    <property type="entry name" value="Leu-rich_rpt_typical-subtyp"/>
</dbReference>
<dbReference type="InterPro" id="IPR057244">
    <property type="entry name" value="GAIN_B"/>
</dbReference>
<keyword evidence="10" id="KW-0325">Glycoprotein</keyword>
<dbReference type="InterPro" id="IPR001611">
    <property type="entry name" value="Leu-rich_rpt"/>
</dbReference>
<keyword evidence="6 11" id="KW-1133">Transmembrane helix</keyword>
<feature type="domain" description="Protein kinase" evidence="12">
    <location>
        <begin position="947"/>
        <end position="1192"/>
    </location>
</feature>
<protein>
    <recommendedName>
        <fullName evidence="16">LRR receptor-like serine/threonine-protein kinase</fullName>
    </recommendedName>
</protein>
<organism evidence="14 15">
    <name type="scientific">Planoprotostelium fungivorum</name>
    <dbReference type="NCBI Taxonomy" id="1890364"/>
    <lineage>
        <taxon>Eukaryota</taxon>
        <taxon>Amoebozoa</taxon>
        <taxon>Evosea</taxon>
        <taxon>Variosea</taxon>
        <taxon>Cavosteliida</taxon>
        <taxon>Cavosteliaceae</taxon>
        <taxon>Planoprotostelium</taxon>
    </lineage>
</organism>